<reference evidence="1" key="1">
    <citation type="submission" date="2014-11" db="EMBL/GenBank/DDBJ databases">
        <authorList>
            <person name="Amaro Gonzalez C."/>
        </authorList>
    </citation>
    <scope>NUCLEOTIDE SEQUENCE</scope>
</reference>
<evidence type="ECO:0000313" key="1">
    <source>
        <dbReference type="EMBL" id="JAH34866.1"/>
    </source>
</evidence>
<accession>A0A0E9S0P7</accession>
<protein>
    <submittedName>
        <fullName evidence="1">Uncharacterized protein</fullName>
    </submittedName>
</protein>
<dbReference type="PROSITE" id="PS51257">
    <property type="entry name" value="PROKAR_LIPOPROTEIN"/>
    <property type="match status" value="1"/>
</dbReference>
<proteinExistence type="predicted"/>
<dbReference type="EMBL" id="GBXM01073711">
    <property type="protein sequence ID" value="JAH34866.1"/>
    <property type="molecule type" value="Transcribed_RNA"/>
</dbReference>
<dbReference type="AlphaFoldDB" id="A0A0E9S0P7"/>
<sequence>MRRGDSGHSYNWIMGCHAFLL</sequence>
<organism evidence="1">
    <name type="scientific">Anguilla anguilla</name>
    <name type="common">European freshwater eel</name>
    <name type="synonym">Muraena anguilla</name>
    <dbReference type="NCBI Taxonomy" id="7936"/>
    <lineage>
        <taxon>Eukaryota</taxon>
        <taxon>Metazoa</taxon>
        <taxon>Chordata</taxon>
        <taxon>Craniata</taxon>
        <taxon>Vertebrata</taxon>
        <taxon>Euteleostomi</taxon>
        <taxon>Actinopterygii</taxon>
        <taxon>Neopterygii</taxon>
        <taxon>Teleostei</taxon>
        <taxon>Anguilliformes</taxon>
        <taxon>Anguillidae</taxon>
        <taxon>Anguilla</taxon>
    </lineage>
</organism>
<name>A0A0E9S0P7_ANGAN</name>
<reference evidence="1" key="2">
    <citation type="journal article" date="2015" name="Fish Shellfish Immunol.">
        <title>Early steps in the European eel (Anguilla anguilla)-Vibrio vulnificus interaction in the gills: Role of the RtxA13 toxin.</title>
        <authorList>
            <person name="Callol A."/>
            <person name="Pajuelo D."/>
            <person name="Ebbesson L."/>
            <person name="Teles M."/>
            <person name="MacKenzie S."/>
            <person name="Amaro C."/>
        </authorList>
    </citation>
    <scope>NUCLEOTIDE SEQUENCE</scope>
</reference>